<proteinExistence type="inferred from homology"/>
<evidence type="ECO:0000256" key="6">
    <source>
        <dbReference type="ARBA" id="ARBA00023136"/>
    </source>
</evidence>
<feature type="coiled-coil region" evidence="8">
    <location>
        <begin position="327"/>
        <end position="361"/>
    </location>
</feature>
<keyword evidence="8" id="KW-0175">Coiled coil</keyword>
<evidence type="ECO:0000256" key="8">
    <source>
        <dbReference type="SAM" id="Coils"/>
    </source>
</evidence>
<keyword evidence="9" id="KW-0732">Signal</keyword>
<keyword evidence="5" id="KW-0812">Transmembrane</keyword>
<dbReference type="GO" id="GO:1990281">
    <property type="term" value="C:efflux pump complex"/>
    <property type="evidence" value="ECO:0007669"/>
    <property type="project" value="TreeGrafter"/>
</dbReference>
<dbReference type="PANTHER" id="PTHR30026:SF20">
    <property type="entry name" value="OUTER MEMBRANE PROTEIN TOLC"/>
    <property type="match status" value="1"/>
</dbReference>
<dbReference type="OrthoDB" id="680214at2"/>
<evidence type="ECO:0000256" key="1">
    <source>
        <dbReference type="ARBA" id="ARBA00004442"/>
    </source>
</evidence>
<dbReference type="eggNOG" id="COG1538">
    <property type="taxonomic scope" value="Bacteria"/>
</dbReference>
<dbReference type="GO" id="GO:0015562">
    <property type="term" value="F:efflux transmembrane transporter activity"/>
    <property type="evidence" value="ECO:0007669"/>
    <property type="project" value="InterPro"/>
</dbReference>
<evidence type="ECO:0000313" key="10">
    <source>
        <dbReference type="EMBL" id="KGO87758.1"/>
    </source>
</evidence>
<keyword evidence="3" id="KW-0813">Transport</keyword>
<dbReference type="InterPro" id="IPR003423">
    <property type="entry name" value="OMP_efflux"/>
</dbReference>
<dbReference type="RefSeq" id="WP_020212774.1">
    <property type="nucleotide sequence ID" value="NZ_JRLX01000003.1"/>
</dbReference>
<keyword evidence="7" id="KW-0998">Cell outer membrane</keyword>
<dbReference type="Pfam" id="PF02321">
    <property type="entry name" value="OEP"/>
    <property type="match status" value="1"/>
</dbReference>
<dbReference type="InterPro" id="IPR051906">
    <property type="entry name" value="TolC-like"/>
</dbReference>
<organism evidence="10 11">
    <name type="scientific">Flavobacterium rivuli WB 3.3-2 = DSM 21788</name>
    <dbReference type="NCBI Taxonomy" id="1121895"/>
    <lineage>
        <taxon>Bacteria</taxon>
        <taxon>Pseudomonadati</taxon>
        <taxon>Bacteroidota</taxon>
        <taxon>Flavobacteriia</taxon>
        <taxon>Flavobacteriales</taxon>
        <taxon>Flavobacteriaceae</taxon>
        <taxon>Flavobacterium</taxon>
    </lineage>
</organism>
<evidence type="ECO:0000256" key="9">
    <source>
        <dbReference type="SAM" id="SignalP"/>
    </source>
</evidence>
<name>A0A0A2M8J7_9FLAO</name>
<dbReference type="PANTHER" id="PTHR30026">
    <property type="entry name" value="OUTER MEMBRANE PROTEIN TOLC"/>
    <property type="match status" value="1"/>
</dbReference>
<feature type="chain" id="PRO_5002002983" evidence="9">
    <location>
        <begin position="21"/>
        <end position="449"/>
    </location>
</feature>
<evidence type="ECO:0000313" key="11">
    <source>
        <dbReference type="Proteomes" id="UP000030152"/>
    </source>
</evidence>
<evidence type="ECO:0000256" key="3">
    <source>
        <dbReference type="ARBA" id="ARBA00022448"/>
    </source>
</evidence>
<protein>
    <submittedName>
        <fullName evidence="10">Transporter</fullName>
    </submittedName>
</protein>
<dbReference type="GO" id="GO:0009279">
    <property type="term" value="C:cell outer membrane"/>
    <property type="evidence" value="ECO:0007669"/>
    <property type="project" value="UniProtKB-SubCell"/>
</dbReference>
<evidence type="ECO:0000256" key="7">
    <source>
        <dbReference type="ARBA" id="ARBA00023237"/>
    </source>
</evidence>
<accession>A0A0A2M8J7</accession>
<dbReference type="STRING" id="1121895.GCA_000378485_01621"/>
<comment type="caution">
    <text evidence="10">The sequence shown here is derived from an EMBL/GenBank/DDBJ whole genome shotgun (WGS) entry which is preliminary data.</text>
</comment>
<gene>
    <name evidence="10" type="ORF">Q765_04500</name>
</gene>
<comment type="subcellular location">
    <subcellularLocation>
        <location evidence="1">Cell outer membrane</location>
    </subcellularLocation>
</comment>
<evidence type="ECO:0000256" key="4">
    <source>
        <dbReference type="ARBA" id="ARBA00022452"/>
    </source>
</evidence>
<reference evidence="10 11" key="1">
    <citation type="submission" date="2013-09" db="EMBL/GenBank/DDBJ databases">
        <authorList>
            <person name="Zeng Z."/>
            <person name="Chen C."/>
        </authorList>
    </citation>
    <scope>NUCLEOTIDE SEQUENCE [LARGE SCALE GENOMIC DNA]</scope>
    <source>
        <strain evidence="10 11">WB 3.3-2</strain>
    </source>
</reference>
<sequence>MKIKYLLPGSLLLFSVAMQAQEKKPLSLDEAISIAVSQSTEAGLANTRVTTSQYEVDNVKNTAYPDFKISGQYLRVTNPTVNYKLATNNADADAEDGTTTASPKVNQVVFGQAALSMPLFAGFKIKNSIAASQNMYKAQTFNAANTKEQVAMQTIILYANLYKAQQSVLLIEENLKSANQRVTDFTAMEENGLIARNDLLKSQLQASNIQLSLDDAKKMVSTLNYQLVILLKLPQGTQIAVSDAYFKNAGGITPSVTESEAIAQRNDLEALRWQQKASEANIKVAKAAYYPSLSFSAGYVALNIQNVVSVYNAVNFGVGVSYDISNIFKNRKQVKAAESRSEEAKQEVELLTDRVKVQVQESLENYNLSLKQNKVYTEAVAQADENYRIVKDKYDNGLVDTNDLLEADVQKLQSQLNQAFSKADITQRFYELLNASGKLTNSFNLTKNK</sequence>
<dbReference type="AlphaFoldDB" id="A0A0A2M8J7"/>
<evidence type="ECO:0000256" key="5">
    <source>
        <dbReference type="ARBA" id="ARBA00022692"/>
    </source>
</evidence>
<keyword evidence="4" id="KW-1134">Transmembrane beta strand</keyword>
<evidence type="ECO:0000256" key="2">
    <source>
        <dbReference type="ARBA" id="ARBA00007613"/>
    </source>
</evidence>
<dbReference type="SUPFAM" id="SSF56954">
    <property type="entry name" value="Outer membrane efflux proteins (OEP)"/>
    <property type="match status" value="1"/>
</dbReference>
<dbReference type="EMBL" id="JRLX01000003">
    <property type="protein sequence ID" value="KGO87758.1"/>
    <property type="molecule type" value="Genomic_DNA"/>
</dbReference>
<keyword evidence="11" id="KW-1185">Reference proteome</keyword>
<dbReference type="GO" id="GO:0015288">
    <property type="term" value="F:porin activity"/>
    <property type="evidence" value="ECO:0007669"/>
    <property type="project" value="TreeGrafter"/>
</dbReference>
<feature type="signal peptide" evidence="9">
    <location>
        <begin position="1"/>
        <end position="20"/>
    </location>
</feature>
<comment type="similarity">
    <text evidence="2">Belongs to the outer membrane factor (OMF) (TC 1.B.17) family.</text>
</comment>
<keyword evidence="6" id="KW-0472">Membrane</keyword>
<dbReference type="Proteomes" id="UP000030152">
    <property type="component" value="Unassembled WGS sequence"/>
</dbReference>
<dbReference type="Gene3D" id="1.20.1600.10">
    <property type="entry name" value="Outer membrane efflux proteins (OEP)"/>
    <property type="match status" value="1"/>
</dbReference>